<feature type="region of interest" description="Disordered" evidence="2">
    <location>
        <begin position="300"/>
        <end position="371"/>
    </location>
</feature>
<evidence type="ECO:0000313" key="4">
    <source>
        <dbReference type="EMBL" id="KAK3500435.1"/>
    </source>
</evidence>
<accession>A0AAJ0IHD5</accession>
<dbReference type="RefSeq" id="XP_062698068.1">
    <property type="nucleotide sequence ID" value="XM_062839690.1"/>
</dbReference>
<sequence length="537" mass="55764">MVSQTCYTPPHHGHHTHDQRRYSSRAGPPYFCHGGPYSTEARRSYSSSEHHSAHPHHGHHSQGRIGSASVALGVGALSMSDQGSSSAIDAESQPQRKRIAVACGRCRKRKIRCSGDPGQGQPCTNCKNAGVEQCLFLRVSSRDIPLKPDTSSDFGYSVDDARLYANKHTMSPASLHYSQHAGAVGIGGLPGTAEDPLMAQYSRGYAYGHHQAPPPTSHKQYFPATASYASAPNPYGDPTAVGVSGQFGDYTAAGYPPVHAMTHESVGIVPSWGSAARKTPYGGVYMDSTPESYGGYQSSNLVHRPAHHGAHHGHGTPTTESQSPNFSFSGVAASLPTTSTGADRLLPNPTAGTSRSSLPYPGAAIKTSQPGVSSTLADVAASATAYGGFDGLSASYGSASTASAGHSSSVRSHSTTTDTYHTSVSGASAGAGEPQSIFGEEGRSLQSQGSAFDMNTYTAEPLSSVSSSNRRDSIGSSAAGSGTLANSLSNGQAYVPSESVVQVGGPDHHVGHHGVYEQQRHQALADGHRAASLASHR</sequence>
<dbReference type="CDD" id="cd00067">
    <property type="entry name" value="GAL4"/>
    <property type="match status" value="1"/>
</dbReference>
<feature type="compositionally biased region" description="Basic and acidic residues" evidence="2">
    <location>
        <begin position="41"/>
        <end position="52"/>
    </location>
</feature>
<organism evidence="4 5">
    <name type="scientific">Neurospora hispaniola</name>
    <dbReference type="NCBI Taxonomy" id="588809"/>
    <lineage>
        <taxon>Eukaryota</taxon>
        <taxon>Fungi</taxon>
        <taxon>Dikarya</taxon>
        <taxon>Ascomycota</taxon>
        <taxon>Pezizomycotina</taxon>
        <taxon>Sordariomycetes</taxon>
        <taxon>Sordariomycetidae</taxon>
        <taxon>Sordariales</taxon>
        <taxon>Sordariaceae</taxon>
        <taxon>Neurospora</taxon>
    </lineage>
</organism>
<feature type="compositionally biased region" description="Basic residues" evidence="2">
    <location>
        <begin position="304"/>
        <end position="314"/>
    </location>
</feature>
<proteinExistence type="predicted"/>
<feature type="compositionally biased region" description="Low complexity" evidence="2">
    <location>
        <begin position="397"/>
        <end position="425"/>
    </location>
</feature>
<feature type="region of interest" description="Disordered" evidence="2">
    <location>
        <begin position="518"/>
        <end position="537"/>
    </location>
</feature>
<dbReference type="Gene3D" id="4.10.240.10">
    <property type="entry name" value="Zn(2)-C6 fungal-type DNA-binding domain"/>
    <property type="match status" value="1"/>
</dbReference>
<keyword evidence="1" id="KW-0539">Nucleus</keyword>
<dbReference type="PROSITE" id="PS50048">
    <property type="entry name" value="ZN2_CY6_FUNGAL_2"/>
    <property type="match status" value="1"/>
</dbReference>
<dbReference type="PROSITE" id="PS00463">
    <property type="entry name" value="ZN2_CY6_FUNGAL_1"/>
    <property type="match status" value="1"/>
</dbReference>
<feature type="region of interest" description="Disordered" evidence="2">
    <location>
        <begin position="397"/>
        <end position="446"/>
    </location>
</feature>
<dbReference type="Proteomes" id="UP001285908">
    <property type="component" value="Unassembled WGS sequence"/>
</dbReference>
<dbReference type="InterPro" id="IPR050797">
    <property type="entry name" value="Carb_Metab_Trans_Reg"/>
</dbReference>
<keyword evidence="5" id="KW-1185">Reference proteome</keyword>
<evidence type="ECO:0000256" key="1">
    <source>
        <dbReference type="ARBA" id="ARBA00023242"/>
    </source>
</evidence>
<evidence type="ECO:0000259" key="3">
    <source>
        <dbReference type="PROSITE" id="PS50048"/>
    </source>
</evidence>
<gene>
    <name evidence="4" type="ORF">B0T23DRAFT_41903</name>
</gene>
<feature type="compositionally biased region" description="Basic residues" evidence="2">
    <location>
        <begin position="53"/>
        <end position="62"/>
    </location>
</feature>
<dbReference type="GO" id="GO:0008270">
    <property type="term" value="F:zinc ion binding"/>
    <property type="evidence" value="ECO:0007669"/>
    <property type="project" value="InterPro"/>
</dbReference>
<dbReference type="Pfam" id="PF00172">
    <property type="entry name" value="Zn_clus"/>
    <property type="match status" value="1"/>
</dbReference>
<feature type="region of interest" description="Disordered" evidence="2">
    <location>
        <begin position="41"/>
        <end position="65"/>
    </location>
</feature>
<evidence type="ECO:0000313" key="5">
    <source>
        <dbReference type="Proteomes" id="UP001285908"/>
    </source>
</evidence>
<dbReference type="EMBL" id="JAULSX010000001">
    <property type="protein sequence ID" value="KAK3500435.1"/>
    <property type="molecule type" value="Genomic_DNA"/>
</dbReference>
<evidence type="ECO:0000256" key="2">
    <source>
        <dbReference type="SAM" id="MobiDB-lite"/>
    </source>
</evidence>
<dbReference type="AlphaFoldDB" id="A0AAJ0IHD5"/>
<feature type="region of interest" description="Disordered" evidence="2">
    <location>
        <begin position="1"/>
        <end position="29"/>
    </location>
</feature>
<dbReference type="GeneID" id="87877312"/>
<dbReference type="SMART" id="SM00066">
    <property type="entry name" value="GAL4"/>
    <property type="match status" value="1"/>
</dbReference>
<protein>
    <recommendedName>
        <fullName evidence="3">Zn(2)-C6 fungal-type domain-containing protein</fullName>
    </recommendedName>
</protein>
<feature type="domain" description="Zn(2)-C6 fungal-type" evidence="3">
    <location>
        <begin position="102"/>
        <end position="136"/>
    </location>
</feature>
<dbReference type="InterPro" id="IPR001138">
    <property type="entry name" value="Zn2Cys6_DnaBD"/>
</dbReference>
<name>A0AAJ0IHD5_9PEZI</name>
<reference evidence="4 5" key="1">
    <citation type="journal article" date="2023" name="Mol. Phylogenet. Evol.">
        <title>Genome-scale phylogeny and comparative genomics of the fungal order Sordariales.</title>
        <authorList>
            <person name="Hensen N."/>
            <person name="Bonometti L."/>
            <person name="Westerberg I."/>
            <person name="Brannstrom I.O."/>
            <person name="Guillou S."/>
            <person name="Cros-Aarteil S."/>
            <person name="Calhoun S."/>
            <person name="Haridas S."/>
            <person name="Kuo A."/>
            <person name="Mondo S."/>
            <person name="Pangilinan J."/>
            <person name="Riley R."/>
            <person name="LaButti K."/>
            <person name="Andreopoulos B."/>
            <person name="Lipzen A."/>
            <person name="Chen C."/>
            <person name="Yan M."/>
            <person name="Daum C."/>
            <person name="Ng V."/>
            <person name="Clum A."/>
            <person name="Steindorff A."/>
            <person name="Ohm R.A."/>
            <person name="Martin F."/>
            <person name="Silar P."/>
            <person name="Natvig D.O."/>
            <person name="Lalanne C."/>
            <person name="Gautier V."/>
            <person name="Ament-Velasquez S.L."/>
            <person name="Kruys A."/>
            <person name="Hutchinson M.I."/>
            <person name="Powell A.J."/>
            <person name="Barry K."/>
            <person name="Miller A.N."/>
            <person name="Grigoriev I.V."/>
            <person name="Debuchy R."/>
            <person name="Gladieux P."/>
            <person name="Hiltunen Thoren M."/>
            <person name="Johannesson H."/>
        </authorList>
    </citation>
    <scope>NUCLEOTIDE SEQUENCE [LARGE SCALE GENOMIC DNA]</scope>
    <source>
        <strain evidence="4 5">FGSC 10403</strain>
    </source>
</reference>
<dbReference type="PANTHER" id="PTHR31668">
    <property type="entry name" value="GLUCOSE TRANSPORT TRANSCRIPTION REGULATOR RGT1-RELATED-RELATED"/>
    <property type="match status" value="1"/>
</dbReference>
<dbReference type="InterPro" id="IPR036864">
    <property type="entry name" value="Zn2-C6_fun-type_DNA-bd_sf"/>
</dbReference>
<dbReference type="GO" id="GO:0000981">
    <property type="term" value="F:DNA-binding transcription factor activity, RNA polymerase II-specific"/>
    <property type="evidence" value="ECO:0007669"/>
    <property type="project" value="InterPro"/>
</dbReference>
<dbReference type="SUPFAM" id="SSF57701">
    <property type="entry name" value="Zn2/Cys6 DNA-binding domain"/>
    <property type="match status" value="1"/>
</dbReference>
<comment type="caution">
    <text evidence="4">The sequence shown here is derived from an EMBL/GenBank/DDBJ whole genome shotgun (WGS) entry which is preliminary data.</text>
</comment>